<dbReference type="Proteomes" id="UP000199527">
    <property type="component" value="Unassembled WGS sequence"/>
</dbReference>
<sequence>MRIAPCTLASDCDVIFNKGFILKLGKLLSKSAGLCLASMVLMLSGCATSYKVDPELVSQFKPEATPTEEQTFVYVIRGSNFTGAARGLWVAANENVVADLSNGSHALLKLDSGINSVHLVQGLAGIGFAKVDNRPGETVYLAIDYVKGETKEVEHDLGATMVMKTSKAKGIGAPRKNDAYDNLLVNPSLLGFPIMKEADQPINADDDSAVINFYRMETLIGKVPFDIWSEQGYVGSTTSGTYFQVRVKPGKHTFVALSERYSVLEANVEAGKEYVVEFDVDMGWNQAHVQLLPMDAAKSAKTISKWQAKAKLMAVDPQVLEQDTFKQRLEMGEAYLKQQYQKIEKGELASRELVGSNGVL</sequence>
<name>A0A1G8TW04_9GAMM</name>
<protein>
    <recommendedName>
        <fullName evidence="3">DUF2846 domain-containing protein</fullName>
    </recommendedName>
</protein>
<evidence type="ECO:0000313" key="2">
    <source>
        <dbReference type="Proteomes" id="UP000199527"/>
    </source>
</evidence>
<gene>
    <name evidence="1" type="ORF">SAMN04488540_108104</name>
</gene>
<reference evidence="2" key="1">
    <citation type="submission" date="2016-10" db="EMBL/GenBank/DDBJ databases">
        <authorList>
            <person name="Varghese N."/>
            <person name="Submissions S."/>
        </authorList>
    </citation>
    <scope>NUCLEOTIDE SEQUENCE [LARGE SCALE GENOMIC DNA]</scope>
    <source>
        <strain evidence="2">DSM 23317</strain>
    </source>
</reference>
<evidence type="ECO:0008006" key="3">
    <source>
        <dbReference type="Google" id="ProtNLM"/>
    </source>
</evidence>
<organism evidence="1 2">
    <name type="scientific">Ferrimonas sediminum</name>
    <dbReference type="NCBI Taxonomy" id="718193"/>
    <lineage>
        <taxon>Bacteria</taxon>
        <taxon>Pseudomonadati</taxon>
        <taxon>Pseudomonadota</taxon>
        <taxon>Gammaproteobacteria</taxon>
        <taxon>Alteromonadales</taxon>
        <taxon>Ferrimonadaceae</taxon>
        <taxon>Ferrimonas</taxon>
    </lineage>
</organism>
<dbReference type="AlphaFoldDB" id="A0A1G8TW04"/>
<keyword evidence="2" id="KW-1185">Reference proteome</keyword>
<dbReference type="EMBL" id="FNEM01000008">
    <property type="protein sequence ID" value="SDJ45673.1"/>
    <property type="molecule type" value="Genomic_DNA"/>
</dbReference>
<proteinExistence type="predicted"/>
<accession>A0A1G8TW04</accession>
<evidence type="ECO:0000313" key="1">
    <source>
        <dbReference type="EMBL" id="SDJ45673.1"/>
    </source>
</evidence>